<evidence type="ECO:0000313" key="4">
    <source>
        <dbReference type="EMBL" id="KAF5543372.1"/>
    </source>
</evidence>
<keyword evidence="1 2" id="KW-0175">Coiled coil</keyword>
<comment type="caution">
    <text evidence="4">The sequence shown here is derived from an EMBL/GenBank/DDBJ whole genome shotgun (WGS) entry which is preliminary data.</text>
</comment>
<reference evidence="4 5" key="1">
    <citation type="submission" date="2020-05" db="EMBL/GenBank/DDBJ databases">
        <title>Identification and distribution of gene clusters putatively required for synthesis of sphingolipid metabolism inhibitors in phylogenetically diverse species of the filamentous fungus Fusarium.</title>
        <authorList>
            <person name="Kim H.-S."/>
            <person name="Busman M."/>
            <person name="Brown D.W."/>
            <person name="Divon H."/>
            <person name="Uhlig S."/>
            <person name="Proctor R.H."/>
        </authorList>
    </citation>
    <scope>NUCLEOTIDE SEQUENCE [LARGE SCALE GENOMIC DNA]</scope>
    <source>
        <strain evidence="4 5">NRRL 25196</strain>
    </source>
</reference>
<feature type="region of interest" description="Disordered" evidence="3">
    <location>
        <begin position="424"/>
        <end position="445"/>
    </location>
</feature>
<dbReference type="AlphaFoldDB" id="A0A8H5IW84"/>
<sequence>MATSRSSGPAGHGSLAGAYNFIPAVRKELNKAEAELHKLQAHMVSLREGASPGEDNATEAGYDPADRNVISSLLSKGKDLLKESSTHDEDIRMAKTSMELLQRQSVAGALSGDDEAALNRASRRALKLVSGSASNIHSLFYGLGVPLTPEQDNAIRNALAPLSDSQIEQIMRGNSDDLTALQARFDAQSDELSAAKQKAQDHSSNLQTLVDERNEAIRQFDEKSKIAEEASRGYDRARQDVAALRENLTGRETSLNAANQECSRLQNEVIRLQNEVNRLISEVKARDKAISNGSGDYSKLQERCQQLGREKDQLALDLSTSRKGQSDQIRDLEGQKDAEQRAASEAKAALQAALSERDEANNQVTRLDSRLQSQSDEIEKLNRQIATEQDGATNAKASLQEARNGLNQSNDRLQDLRSQLIASRQETTKAKEDCRSKEDTISEQRQTLDSQGKTITKLEKALDEQKSTVVKRDGIIEAQIDHASVFLRRLLAGIESDCWRTVIEEVLVDSTRNPPVSNSGRLWDLFSWSPESNLQVHQDRRTSDIIALDVLAMLHAKMADIEGLLTCLKGLQLALVKSPPMISAIAQLLLKAFTDAVGDSRLHLMHKVAMRQIVELLAPTVEGLLPFTRALDGVDPRISCLVEALRAFVPDRIFSLADTMTYRDLALVGFNQDPQGILAVSLTRFEICWVDMSRVQMEFGRVRLLPNKGGQIDIPLQEQESFEWAATHVQLCGQLAIR</sequence>
<evidence type="ECO:0000256" key="3">
    <source>
        <dbReference type="SAM" id="MobiDB-lite"/>
    </source>
</evidence>
<dbReference type="Gene3D" id="1.10.287.1490">
    <property type="match status" value="1"/>
</dbReference>
<organism evidence="4 5">
    <name type="scientific">Fusarium napiforme</name>
    <dbReference type="NCBI Taxonomy" id="42672"/>
    <lineage>
        <taxon>Eukaryota</taxon>
        <taxon>Fungi</taxon>
        <taxon>Dikarya</taxon>
        <taxon>Ascomycota</taxon>
        <taxon>Pezizomycotina</taxon>
        <taxon>Sordariomycetes</taxon>
        <taxon>Hypocreomycetidae</taxon>
        <taxon>Hypocreales</taxon>
        <taxon>Nectriaceae</taxon>
        <taxon>Fusarium</taxon>
        <taxon>Fusarium fujikuroi species complex</taxon>
    </lineage>
</organism>
<gene>
    <name evidence="4" type="ORF">FNAPI_9694</name>
</gene>
<feature type="coiled-coil region" evidence="2">
    <location>
        <begin position="22"/>
        <end position="49"/>
    </location>
</feature>
<dbReference type="Proteomes" id="UP000574317">
    <property type="component" value="Unassembled WGS sequence"/>
</dbReference>
<dbReference type="PANTHER" id="PTHR32083">
    <property type="entry name" value="CILIA AND FLAGELLA-ASSOCIATED PROTEIN 58-RELATED"/>
    <property type="match status" value="1"/>
</dbReference>
<accession>A0A8H5IW84</accession>
<dbReference type="GO" id="GO:0005856">
    <property type="term" value="C:cytoskeleton"/>
    <property type="evidence" value="ECO:0007669"/>
    <property type="project" value="TreeGrafter"/>
</dbReference>
<dbReference type="PANTHER" id="PTHR32083:SF48">
    <property type="entry name" value="TRANS-GOLGI NETWORK-LOCALIZED SYP41-INTERACTING PROTEIN 1"/>
    <property type="match status" value="1"/>
</dbReference>
<evidence type="ECO:0000313" key="5">
    <source>
        <dbReference type="Proteomes" id="UP000574317"/>
    </source>
</evidence>
<evidence type="ECO:0000256" key="1">
    <source>
        <dbReference type="ARBA" id="ARBA00023054"/>
    </source>
</evidence>
<dbReference type="EMBL" id="JAAOAO010000405">
    <property type="protein sequence ID" value="KAF5543372.1"/>
    <property type="molecule type" value="Genomic_DNA"/>
</dbReference>
<protein>
    <submittedName>
        <fullName evidence="4">Uncharacterized protein</fullName>
    </submittedName>
</protein>
<evidence type="ECO:0000256" key="2">
    <source>
        <dbReference type="SAM" id="Coils"/>
    </source>
</evidence>
<keyword evidence="5" id="KW-1185">Reference proteome</keyword>
<proteinExistence type="predicted"/>
<name>A0A8H5IW84_9HYPO</name>
<feature type="compositionally biased region" description="Basic and acidic residues" evidence="3">
    <location>
        <begin position="426"/>
        <end position="442"/>
    </location>
</feature>